<evidence type="ECO:0000256" key="10">
    <source>
        <dbReference type="RuleBase" id="RU000461"/>
    </source>
</evidence>
<dbReference type="GO" id="GO:0005506">
    <property type="term" value="F:iron ion binding"/>
    <property type="evidence" value="ECO:0007669"/>
    <property type="project" value="InterPro"/>
</dbReference>
<keyword evidence="13" id="KW-1185">Reference proteome</keyword>
<dbReference type="PANTHER" id="PTHR24305">
    <property type="entry name" value="CYTOCHROME P450"/>
    <property type="match status" value="1"/>
</dbReference>
<sequence>MNYLQFLVATLLGFPAVIFLIFLIHIVFYFVDPYGIRQYPGPFLAKITPAWLGWVAQQGHRSEVIHELHKKYGPFVRVSPSELSIADPEALGVIYGHGNGALKSSYYDAFLSIAPNVFTTRDRAQHARKRKMVSHIFSKKSVLEFQPHIRLHIATLLGQWDRLYDDAVKGLSGTDGEGGWTGHEGRLWLDCLPWLAYLAFDIIGDLAFGSPFGMLTSAHDTAPIPATVAALGDVNFPNPEIKHIPAIAMLNGRGEYTSSMAVLPAWWRPFIAQLAWYRARTLNSRELSGMAIVAVAKRLAAPTDRVDILSKLQEGKDESGQPLGRTELTVEAQSFLGAGSDTTSNSITAIIYHLAANPAAQARLQEELVESLDDGYDPVATYEQIKNLPYLDACIHEALRIHATSALGLPRVVPEGGLVVLGRFIPAGTVVGVPTYTIHRDPDVWGYDSNLYRPERWLNTDKAAMMHKTFNVFSAGPRICVGRNLAELELLLIVATLVRRYHFVLAEPEKPLATHEGFLRKPVRCDVGIKRRDV</sequence>
<dbReference type="InterPro" id="IPR002401">
    <property type="entry name" value="Cyt_P450_E_grp-I"/>
</dbReference>
<keyword evidence="8 10" id="KW-0503">Monooxygenase</keyword>
<dbReference type="PROSITE" id="PS00086">
    <property type="entry name" value="CYTOCHROME_P450"/>
    <property type="match status" value="1"/>
</dbReference>
<evidence type="ECO:0000256" key="1">
    <source>
        <dbReference type="ARBA" id="ARBA00001971"/>
    </source>
</evidence>
<dbReference type="GO" id="GO:0004497">
    <property type="term" value="F:monooxygenase activity"/>
    <property type="evidence" value="ECO:0007669"/>
    <property type="project" value="UniProtKB-KW"/>
</dbReference>
<keyword evidence="4 9" id="KW-0349">Heme</keyword>
<evidence type="ECO:0000313" key="12">
    <source>
        <dbReference type="EMBL" id="KAJ7208567.1"/>
    </source>
</evidence>
<feature type="binding site" description="axial binding residue" evidence="9">
    <location>
        <position position="480"/>
    </location>
    <ligand>
        <name>heme</name>
        <dbReference type="ChEBI" id="CHEBI:30413"/>
    </ligand>
    <ligandPart>
        <name>Fe</name>
        <dbReference type="ChEBI" id="CHEBI:18248"/>
    </ligandPart>
</feature>
<dbReference type="PRINTS" id="PR00463">
    <property type="entry name" value="EP450I"/>
</dbReference>
<comment type="cofactor">
    <cofactor evidence="1 9">
        <name>heme</name>
        <dbReference type="ChEBI" id="CHEBI:30413"/>
    </cofactor>
</comment>
<keyword evidence="7 9" id="KW-0408">Iron</keyword>
<evidence type="ECO:0000256" key="7">
    <source>
        <dbReference type="ARBA" id="ARBA00023004"/>
    </source>
</evidence>
<dbReference type="AlphaFoldDB" id="A0AAD6VFW0"/>
<dbReference type="InterPro" id="IPR001128">
    <property type="entry name" value="Cyt_P450"/>
</dbReference>
<dbReference type="PRINTS" id="PR00385">
    <property type="entry name" value="P450"/>
</dbReference>
<evidence type="ECO:0000256" key="11">
    <source>
        <dbReference type="SAM" id="Phobius"/>
    </source>
</evidence>
<evidence type="ECO:0000313" key="13">
    <source>
        <dbReference type="Proteomes" id="UP001219525"/>
    </source>
</evidence>
<proteinExistence type="inferred from homology"/>
<evidence type="ECO:0000256" key="9">
    <source>
        <dbReference type="PIRSR" id="PIRSR602401-1"/>
    </source>
</evidence>
<dbReference type="EMBL" id="JARJCW010000033">
    <property type="protein sequence ID" value="KAJ7208567.1"/>
    <property type="molecule type" value="Genomic_DNA"/>
</dbReference>
<dbReference type="InterPro" id="IPR036396">
    <property type="entry name" value="Cyt_P450_sf"/>
</dbReference>
<keyword evidence="11" id="KW-0472">Membrane</keyword>
<keyword evidence="5 9" id="KW-0479">Metal-binding</keyword>
<dbReference type="Pfam" id="PF00067">
    <property type="entry name" value="p450"/>
    <property type="match status" value="1"/>
</dbReference>
<evidence type="ECO:0000256" key="2">
    <source>
        <dbReference type="ARBA" id="ARBA00005179"/>
    </source>
</evidence>
<dbReference type="GO" id="GO:0020037">
    <property type="term" value="F:heme binding"/>
    <property type="evidence" value="ECO:0007669"/>
    <property type="project" value="InterPro"/>
</dbReference>
<organism evidence="12 13">
    <name type="scientific">Mycena pura</name>
    <dbReference type="NCBI Taxonomy" id="153505"/>
    <lineage>
        <taxon>Eukaryota</taxon>
        <taxon>Fungi</taxon>
        <taxon>Dikarya</taxon>
        <taxon>Basidiomycota</taxon>
        <taxon>Agaricomycotina</taxon>
        <taxon>Agaricomycetes</taxon>
        <taxon>Agaricomycetidae</taxon>
        <taxon>Agaricales</taxon>
        <taxon>Marasmiineae</taxon>
        <taxon>Mycenaceae</taxon>
        <taxon>Mycena</taxon>
    </lineage>
</organism>
<keyword evidence="11" id="KW-0812">Transmembrane</keyword>
<evidence type="ECO:0000256" key="5">
    <source>
        <dbReference type="ARBA" id="ARBA00022723"/>
    </source>
</evidence>
<dbReference type="GO" id="GO:0016705">
    <property type="term" value="F:oxidoreductase activity, acting on paired donors, with incorporation or reduction of molecular oxygen"/>
    <property type="evidence" value="ECO:0007669"/>
    <property type="project" value="InterPro"/>
</dbReference>
<comment type="similarity">
    <text evidence="3 10">Belongs to the cytochrome P450 family.</text>
</comment>
<protein>
    <submittedName>
        <fullName evidence="12">Cytochrome P450</fullName>
    </submittedName>
</protein>
<name>A0AAD6VFW0_9AGAR</name>
<accession>A0AAD6VFW0</accession>
<dbReference type="InterPro" id="IPR017972">
    <property type="entry name" value="Cyt_P450_CS"/>
</dbReference>
<dbReference type="Proteomes" id="UP001219525">
    <property type="component" value="Unassembled WGS sequence"/>
</dbReference>
<evidence type="ECO:0000256" key="8">
    <source>
        <dbReference type="ARBA" id="ARBA00023033"/>
    </source>
</evidence>
<evidence type="ECO:0000256" key="4">
    <source>
        <dbReference type="ARBA" id="ARBA00022617"/>
    </source>
</evidence>
<evidence type="ECO:0000256" key="6">
    <source>
        <dbReference type="ARBA" id="ARBA00023002"/>
    </source>
</evidence>
<dbReference type="Gene3D" id="1.10.630.10">
    <property type="entry name" value="Cytochrome P450"/>
    <property type="match status" value="1"/>
</dbReference>
<keyword evidence="11" id="KW-1133">Transmembrane helix</keyword>
<gene>
    <name evidence="12" type="ORF">GGX14DRAFT_633376</name>
</gene>
<dbReference type="PANTHER" id="PTHR24305:SF29">
    <property type="entry name" value="BENZOATE-PARA-HYDROXYLASE"/>
    <property type="match status" value="1"/>
</dbReference>
<dbReference type="InterPro" id="IPR050121">
    <property type="entry name" value="Cytochrome_P450_monoxygenase"/>
</dbReference>
<reference evidence="12" key="1">
    <citation type="submission" date="2023-03" db="EMBL/GenBank/DDBJ databases">
        <title>Massive genome expansion in bonnet fungi (Mycena s.s.) driven by repeated elements and novel gene families across ecological guilds.</title>
        <authorList>
            <consortium name="Lawrence Berkeley National Laboratory"/>
            <person name="Harder C.B."/>
            <person name="Miyauchi S."/>
            <person name="Viragh M."/>
            <person name="Kuo A."/>
            <person name="Thoen E."/>
            <person name="Andreopoulos B."/>
            <person name="Lu D."/>
            <person name="Skrede I."/>
            <person name="Drula E."/>
            <person name="Henrissat B."/>
            <person name="Morin E."/>
            <person name="Kohler A."/>
            <person name="Barry K."/>
            <person name="LaButti K."/>
            <person name="Morin E."/>
            <person name="Salamov A."/>
            <person name="Lipzen A."/>
            <person name="Mereny Z."/>
            <person name="Hegedus B."/>
            <person name="Baldrian P."/>
            <person name="Stursova M."/>
            <person name="Weitz H."/>
            <person name="Taylor A."/>
            <person name="Grigoriev I.V."/>
            <person name="Nagy L.G."/>
            <person name="Martin F."/>
            <person name="Kauserud H."/>
        </authorList>
    </citation>
    <scope>NUCLEOTIDE SEQUENCE</scope>
    <source>
        <strain evidence="12">9144</strain>
    </source>
</reference>
<keyword evidence="6 10" id="KW-0560">Oxidoreductase</keyword>
<comment type="pathway">
    <text evidence="2">Secondary metabolite biosynthesis.</text>
</comment>
<comment type="caution">
    <text evidence="12">The sequence shown here is derived from an EMBL/GenBank/DDBJ whole genome shotgun (WGS) entry which is preliminary data.</text>
</comment>
<dbReference type="CDD" id="cd11061">
    <property type="entry name" value="CYP67-like"/>
    <property type="match status" value="1"/>
</dbReference>
<feature type="transmembrane region" description="Helical" evidence="11">
    <location>
        <begin position="6"/>
        <end position="31"/>
    </location>
</feature>
<dbReference type="SUPFAM" id="SSF48264">
    <property type="entry name" value="Cytochrome P450"/>
    <property type="match status" value="1"/>
</dbReference>
<evidence type="ECO:0000256" key="3">
    <source>
        <dbReference type="ARBA" id="ARBA00010617"/>
    </source>
</evidence>